<evidence type="ECO:0000313" key="2">
    <source>
        <dbReference type="EMBL" id="CAD6997568.1"/>
    </source>
</evidence>
<reference evidence="2" key="1">
    <citation type="submission" date="2020-11" db="EMBL/GenBank/DDBJ databases">
        <authorList>
            <person name="Whitehead M."/>
        </authorList>
    </citation>
    <scope>NUCLEOTIDE SEQUENCE</scope>
    <source>
        <strain evidence="2">EGII</strain>
    </source>
</reference>
<evidence type="ECO:0000313" key="3">
    <source>
        <dbReference type="Proteomes" id="UP000606786"/>
    </source>
</evidence>
<feature type="non-terminal residue" evidence="2">
    <location>
        <position position="1"/>
    </location>
</feature>
<dbReference type="AlphaFoldDB" id="A0A811UGV1"/>
<dbReference type="EMBL" id="CAJHJT010000012">
    <property type="protein sequence ID" value="CAD6997568.1"/>
    <property type="molecule type" value="Genomic_DNA"/>
</dbReference>
<gene>
    <name evidence="2" type="ORF">CCAP1982_LOCUS6206</name>
</gene>
<comment type="caution">
    <text evidence="2">The sequence shown here is derived from an EMBL/GenBank/DDBJ whole genome shotgun (WGS) entry which is preliminary data.</text>
</comment>
<organism evidence="2 3">
    <name type="scientific">Ceratitis capitata</name>
    <name type="common">Mediterranean fruit fly</name>
    <name type="synonym">Tephritis capitata</name>
    <dbReference type="NCBI Taxonomy" id="7213"/>
    <lineage>
        <taxon>Eukaryota</taxon>
        <taxon>Metazoa</taxon>
        <taxon>Ecdysozoa</taxon>
        <taxon>Arthropoda</taxon>
        <taxon>Hexapoda</taxon>
        <taxon>Insecta</taxon>
        <taxon>Pterygota</taxon>
        <taxon>Neoptera</taxon>
        <taxon>Endopterygota</taxon>
        <taxon>Diptera</taxon>
        <taxon>Brachycera</taxon>
        <taxon>Muscomorpha</taxon>
        <taxon>Tephritoidea</taxon>
        <taxon>Tephritidae</taxon>
        <taxon>Ceratitis</taxon>
        <taxon>Ceratitis</taxon>
    </lineage>
</organism>
<keyword evidence="3" id="KW-1185">Reference proteome</keyword>
<accession>A0A811UGV1</accession>
<proteinExistence type="predicted"/>
<protein>
    <submittedName>
        <fullName evidence="2">(Mediterranean fruit fly) hypothetical protein</fullName>
    </submittedName>
</protein>
<sequence length="50" mass="5714">TAMSARDEKILACLREVDSENSDIDDVQEFSEFSEHEGKRQLARRSSRNG</sequence>
<feature type="compositionally biased region" description="Basic residues" evidence="1">
    <location>
        <begin position="41"/>
        <end position="50"/>
    </location>
</feature>
<feature type="region of interest" description="Disordered" evidence="1">
    <location>
        <begin position="27"/>
        <end position="50"/>
    </location>
</feature>
<name>A0A811UGV1_CERCA</name>
<dbReference type="Proteomes" id="UP000606786">
    <property type="component" value="Unassembled WGS sequence"/>
</dbReference>
<evidence type="ECO:0000256" key="1">
    <source>
        <dbReference type="SAM" id="MobiDB-lite"/>
    </source>
</evidence>